<proteinExistence type="predicted"/>
<evidence type="ECO:0000313" key="3">
    <source>
        <dbReference type="EMBL" id="MBO0664474.1"/>
    </source>
</evidence>
<feature type="region of interest" description="Disordered" evidence="1">
    <location>
        <begin position="99"/>
        <end position="119"/>
    </location>
</feature>
<keyword evidence="4" id="KW-1185">Reference proteome</keyword>
<dbReference type="EMBL" id="JAFMPP010000022">
    <property type="protein sequence ID" value="MBO0664474.1"/>
    <property type="molecule type" value="Genomic_DNA"/>
</dbReference>
<feature type="signal peptide" evidence="2">
    <location>
        <begin position="1"/>
        <end position="25"/>
    </location>
</feature>
<feature type="compositionally biased region" description="Low complexity" evidence="1">
    <location>
        <begin position="29"/>
        <end position="51"/>
    </location>
</feature>
<sequence>MRAILLPLFAAALLPAFTVMGPAWAQTTSPVISSGSTTTSSGSPTGSVGSGDNASPSSTQLRATEGSATINSSNVDAYSRSGNIGTSATNTLGIAGDASGQSYGSAQLAPEPTRMPRLPTPKVGIDLSAIRSGLEAAPSATPDAAGN</sequence>
<feature type="region of interest" description="Disordered" evidence="1">
    <location>
        <begin position="29"/>
        <end position="80"/>
    </location>
</feature>
<dbReference type="AlphaFoldDB" id="A0A939JXD1"/>
<organism evidence="3 4">
    <name type="scientific">Jiella flava</name>
    <dbReference type="NCBI Taxonomy" id="2816857"/>
    <lineage>
        <taxon>Bacteria</taxon>
        <taxon>Pseudomonadati</taxon>
        <taxon>Pseudomonadota</taxon>
        <taxon>Alphaproteobacteria</taxon>
        <taxon>Hyphomicrobiales</taxon>
        <taxon>Aurantimonadaceae</taxon>
        <taxon>Jiella</taxon>
    </lineage>
</organism>
<evidence type="ECO:0000256" key="2">
    <source>
        <dbReference type="SAM" id="SignalP"/>
    </source>
</evidence>
<evidence type="ECO:0000313" key="4">
    <source>
        <dbReference type="Proteomes" id="UP000664122"/>
    </source>
</evidence>
<protein>
    <submittedName>
        <fullName evidence="3">Uncharacterized protein</fullName>
    </submittedName>
</protein>
<feature type="chain" id="PRO_5037780944" evidence="2">
    <location>
        <begin position="26"/>
        <end position="147"/>
    </location>
</feature>
<accession>A0A939JXD1</accession>
<reference evidence="3" key="1">
    <citation type="submission" date="2021-03" db="EMBL/GenBank/DDBJ databases">
        <title>Whole genome sequence of Jiella sp. CQZ9-1.</title>
        <authorList>
            <person name="Tuo L."/>
        </authorList>
    </citation>
    <scope>NUCLEOTIDE SEQUENCE</scope>
    <source>
        <strain evidence="3">CQZ9-1</strain>
    </source>
</reference>
<name>A0A939JXD1_9HYPH</name>
<gene>
    <name evidence="3" type="ORF">J1C48_18015</name>
</gene>
<feature type="compositionally biased region" description="Polar residues" evidence="1">
    <location>
        <begin position="52"/>
        <end position="80"/>
    </location>
</feature>
<dbReference type="Proteomes" id="UP000664122">
    <property type="component" value="Unassembled WGS sequence"/>
</dbReference>
<dbReference type="RefSeq" id="WP_207259387.1">
    <property type="nucleotide sequence ID" value="NZ_JAFMPP010000022.1"/>
</dbReference>
<evidence type="ECO:0000256" key="1">
    <source>
        <dbReference type="SAM" id="MobiDB-lite"/>
    </source>
</evidence>
<keyword evidence="2" id="KW-0732">Signal</keyword>
<comment type="caution">
    <text evidence="3">The sequence shown here is derived from an EMBL/GenBank/DDBJ whole genome shotgun (WGS) entry which is preliminary data.</text>
</comment>